<evidence type="ECO:0000256" key="1">
    <source>
        <dbReference type="SAM" id="MobiDB-lite"/>
    </source>
</evidence>
<dbReference type="EMBL" id="SRLO01001011">
    <property type="protein sequence ID" value="TNN42825.1"/>
    <property type="molecule type" value="Genomic_DNA"/>
</dbReference>
<organism evidence="2 3">
    <name type="scientific">Liparis tanakae</name>
    <name type="common">Tanaka's snailfish</name>
    <dbReference type="NCBI Taxonomy" id="230148"/>
    <lineage>
        <taxon>Eukaryota</taxon>
        <taxon>Metazoa</taxon>
        <taxon>Chordata</taxon>
        <taxon>Craniata</taxon>
        <taxon>Vertebrata</taxon>
        <taxon>Euteleostomi</taxon>
        <taxon>Actinopterygii</taxon>
        <taxon>Neopterygii</taxon>
        <taxon>Teleostei</taxon>
        <taxon>Neoteleostei</taxon>
        <taxon>Acanthomorphata</taxon>
        <taxon>Eupercaria</taxon>
        <taxon>Perciformes</taxon>
        <taxon>Cottioidei</taxon>
        <taxon>Cottales</taxon>
        <taxon>Liparidae</taxon>
        <taxon>Liparis</taxon>
    </lineage>
</organism>
<dbReference type="Proteomes" id="UP000314294">
    <property type="component" value="Unassembled WGS sequence"/>
</dbReference>
<sequence>MWLDHLKVERVETHIPQTHTIAQSQVESPKPFKQQIVYLCTALEASLCTALWLPCRASKAQVSRHRCSVTFTEAEPCFSNSVRAAAASVASPWTNPRAHRHSRDSEMGSFNIELLRGEKQKAE</sequence>
<accession>A0A4Z2FPK2</accession>
<dbReference type="AlphaFoldDB" id="A0A4Z2FPK2"/>
<evidence type="ECO:0000313" key="3">
    <source>
        <dbReference type="Proteomes" id="UP000314294"/>
    </source>
</evidence>
<evidence type="ECO:0000313" key="2">
    <source>
        <dbReference type="EMBL" id="TNN42825.1"/>
    </source>
</evidence>
<comment type="caution">
    <text evidence="2">The sequence shown here is derived from an EMBL/GenBank/DDBJ whole genome shotgun (WGS) entry which is preliminary data.</text>
</comment>
<protein>
    <submittedName>
        <fullName evidence="2">Uncharacterized protein</fullName>
    </submittedName>
</protein>
<gene>
    <name evidence="2" type="ORF">EYF80_046994</name>
</gene>
<keyword evidence="3" id="KW-1185">Reference proteome</keyword>
<reference evidence="2 3" key="1">
    <citation type="submission" date="2019-03" db="EMBL/GenBank/DDBJ databases">
        <title>First draft genome of Liparis tanakae, snailfish: a comprehensive survey of snailfish specific genes.</title>
        <authorList>
            <person name="Kim W."/>
            <person name="Song I."/>
            <person name="Jeong J.-H."/>
            <person name="Kim D."/>
            <person name="Kim S."/>
            <person name="Ryu S."/>
            <person name="Song J.Y."/>
            <person name="Lee S.K."/>
        </authorList>
    </citation>
    <scope>NUCLEOTIDE SEQUENCE [LARGE SCALE GENOMIC DNA]</scope>
    <source>
        <tissue evidence="2">Muscle</tissue>
    </source>
</reference>
<proteinExistence type="predicted"/>
<name>A0A4Z2FPK2_9TELE</name>
<feature type="region of interest" description="Disordered" evidence="1">
    <location>
        <begin position="92"/>
        <end position="112"/>
    </location>
</feature>